<dbReference type="Proteomes" id="UP001459277">
    <property type="component" value="Unassembled WGS sequence"/>
</dbReference>
<dbReference type="EMBL" id="JAZDWU010000002">
    <property type="protein sequence ID" value="KAL0010986.1"/>
    <property type="molecule type" value="Genomic_DNA"/>
</dbReference>
<organism evidence="2 3">
    <name type="scientific">Lithocarpus litseifolius</name>
    <dbReference type="NCBI Taxonomy" id="425828"/>
    <lineage>
        <taxon>Eukaryota</taxon>
        <taxon>Viridiplantae</taxon>
        <taxon>Streptophyta</taxon>
        <taxon>Embryophyta</taxon>
        <taxon>Tracheophyta</taxon>
        <taxon>Spermatophyta</taxon>
        <taxon>Magnoliopsida</taxon>
        <taxon>eudicotyledons</taxon>
        <taxon>Gunneridae</taxon>
        <taxon>Pentapetalae</taxon>
        <taxon>rosids</taxon>
        <taxon>fabids</taxon>
        <taxon>Fagales</taxon>
        <taxon>Fagaceae</taxon>
        <taxon>Lithocarpus</taxon>
    </lineage>
</organism>
<proteinExistence type="predicted"/>
<feature type="region of interest" description="Disordered" evidence="1">
    <location>
        <begin position="72"/>
        <end position="120"/>
    </location>
</feature>
<sequence>MEVRKLVRAKAKTIRLPCPSEPLKLYTATWNGKFVKAGDSQCYREFPELRFDPMTRIMVLGFKILLDCNSKSNSSSDSSSNDSGHSDDDNNNDSESNNSEDYDSQYSGNDWGVPPSDREDEDANLFYEEYNDDVDYYDEDIKDHTEANRWSDTNSDQYWLINVLEDAREEVEQPNDVDYEDFPYGRPSI</sequence>
<feature type="compositionally biased region" description="Low complexity" evidence="1">
    <location>
        <begin position="72"/>
        <end position="83"/>
    </location>
</feature>
<dbReference type="AlphaFoldDB" id="A0AAW2DQI4"/>
<evidence type="ECO:0000313" key="2">
    <source>
        <dbReference type="EMBL" id="KAL0010986.1"/>
    </source>
</evidence>
<protein>
    <submittedName>
        <fullName evidence="2">Uncharacterized protein</fullName>
    </submittedName>
</protein>
<gene>
    <name evidence="2" type="ORF">SO802_006094</name>
</gene>
<reference evidence="2 3" key="1">
    <citation type="submission" date="2024-01" db="EMBL/GenBank/DDBJ databases">
        <title>A telomere-to-telomere, gap-free genome of sweet tea (Lithocarpus litseifolius).</title>
        <authorList>
            <person name="Zhou J."/>
        </authorList>
    </citation>
    <scope>NUCLEOTIDE SEQUENCE [LARGE SCALE GENOMIC DNA]</scope>
    <source>
        <strain evidence="2">Zhou-2022a</strain>
        <tissue evidence="2">Leaf</tissue>
    </source>
</reference>
<evidence type="ECO:0000313" key="3">
    <source>
        <dbReference type="Proteomes" id="UP001459277"/>
    </source>
</evidence>
<keyword evidence="3" id="KW-1185">Reference proteome</keyword>
<name>A0AAW2DQI4_9ROSI</name>
<evidence type="ECO:0000256" key="1">
    <source>
        <dbReference type="SAM" id="MobiDB-lite"/>
    </source>
</evidence>
<comment type="caution">
    <text evidence="2">The sequence shown here is derived from an EMBL/GenBank/DDBJ whole genome shotgun (WGS) entry which is preliminary data.</text>
</comment>
<accession>A0AAW2DQI4</accession>